<organism evidence="1 2">
    <name type="scientific">Aetokthonos hydrillicola Thurmond2011</name>
    <dbReference type="NCBI Taxonomy" id="2712845"/>
    <lineage>
        <taxon>Bacteria</taxon>
        <taxon>Bacillati</taxon>
        <taxon>Cyanobacteriota</taxon>
        <taxon>Cyanophyceae</taxon>
        <taxon>Nostocales</taxon>
        <taxon>Hapalosiphonaceae</taxon>
        <taxon>Aetokthonos</taxon>
    </lineage>
</organism>
<name>A0AAP5I9U4_9CYAN</name>
<dbReference type="AlphaFoldDB" id="A0AAP5I9U4"/>
<sequence>MRKVEMKPYSLDLRLRIIDSYVEGGLSKRQLAQKFPVAISFIEKLLKRYTETGSISPKVSKQQTPTKFNQ</sequence>
<keyword evidence="2" id="KW-1185">Reference proteome</keyword>
<protein>
    <submittedName>
        <fullName evidence="1">Helix-turn-helix domain-containing protein</fullName>
    </submittedName>
</protein>
<dbReference type="EMBL" id="JAALHA020000013">
    <property type="protein sequence ID" value="MDR9897511.1"/>
    <property type="molecule type" value="Genomic_DNA"/>
</dbReference>
<proteinExistence type="predicted"/>
<evidence type="ECO:0000313" key="1">
    <source>
        <dbReference type="EMBL" id="MDR9897511.1"/>
    </source>
</evidence>
<comment type="caution">
    <text evidence="1">The sequence shown here is derived from an EMBL/GenBank/DDBJ whole genome shotgun (WGS) entry which is preliminary data.</text>
</comment>
<dbReference type="SUPFAM" id="SSF46689">
    <property type="entry name" value="Homeodomain-like"/>
    <property type="match status" value="1"/>
</dbReference>
<dbReference type="InterPro" id="IPR009057">
    <property type="entry name" value="Homeodomain-like_sf"/>
</dbReference>
<reference evidence="2" key="1">
    <citation type="journal article" date="2021" name="Science">
        <title>Hunting the eagle killer: A cyanobacterial neurotoxin causes vacuolar myelinopathy.</title>
        <authorList>
            <person name="Breinlinger S."/>
            <person name="Phillips T.J."/>
            <person name="Haram B.N."/>
            <person name="Mares J."/>
            <person name="Martinez Yerena J.A."/>
            <person name="Hrouzek P."/>
            <person name="Sobotka R."/>
            <person name="Henderson W.M."/>
            <person name="Schmieder P."/>
            <person name="Williams S.M."/>
            <person name="Lauderdale J.D."/>
            <person name="Wilde H.D."/>
            <person name="Gerrin W."/>
            <person name="Kust A."/>
            <person name="Washington J.W."/>
            <person name="Wagner C."/>
            <person name="Geier B."/>
            <person name="Liebeke M."/>
            <person name="Enke H."/>
            <person name="Niedermeyer T.H.J."/>
            <person name="Wilde S.B."/>
        </authorList>
    </citation>
    <scope>NUCLEOTIDE SEQUENCE [LARGE SCALE GENOMIC DNA]</scope>
    <source>
        <strain evidence="2">Thurmond2011</strain>
    </source>
</reference>
<dbReference type="InterPro" id="IPR036388">
    <property type="entry name" value="WH-like_DNA-bd_sf"/>
</dbReference>
<gene>
    <name evidence="1" type="ORF">G7B40_023505</name>
</gene>
<accession>A0AAP5I9U4</accession>
<dbReference type="Gene3D" id="1.10.10.10">
    <property type="entry name" value="Winged helix-like DNA-binding domain superfamily/Winged helix DNA-binding domain"/>
    <property type="match status" value="1"/>
</dbReference>
<dbReference type="Proteomes" id="UP000667802">
    <property type="component" value="Unassembled WGS sequence"/>
</dbReference>
<evidence type="ECO:0000313" key="2">
    <source>
        <dbReference type="Proteomes" id="UP000667802"/>
    </source>
</evidence>